<keyword evidence="8" id="KW-0175">Coiled coil</keyword>
<dbReference type="InterPro" id="IPR001584">
    <property type="entry name" value="Integrase_cat-core"/>
</dbReference>
<keyword evidence="6" id="KW-0695">RNA-directed DNA polymerase</keyword>
<dbReference type="EMBL" id="JPQZ01000238">
    <property type="protein sequence ID" value="KKO73772.1"/>
    <property type="molecule type" value="Genomic_DNA"/>
</dbReference>
<evidence type="ECO:0000256" key="1">
    <source>
        <dbReference type="ARBA" id="ARBA00022679"/>
    </source>
</evidence>
<protein>
    <submittedName>
        <fullName evidence="12">Krab-a domain-containing protein</fullName>
    </submittedName>
</protein>
<dbReference type="GO" id="GO:0015074">
    <property type="term" value="P:DNA integration"/>
    <property type="evidence" value="ECO:0007669"/>
    <property type="project" value="InterPro"/>
</dbReference>
<dbReference type="InterPro" id="IPR043502">
    <property type="entry name" value="DNA/RNA_pol_sf"/>
</dbReference>
<sequence length="1018" mass="120012">MLSTNMGAILKTELSSDDCGQEVRILLEELEIIMYTLELYEVEKEEWRREIFDRASKDLKIFIIRNTSKEEEIVEIRKKLIMRVRESEEKKRKENEFKELTQMVVQTVQEAMRVNKGVGNERRSIRCFYCDKEGHVVRRCYLRRSKEGYNNSNKGNLNYLRVGFENSSDSETVQERGYRRSKKGSRIKIESKEKEYEPKEGNKRKRLNLERYVEKFSGVFNNGKEEVKYCKIEKCKIITEEGKKIYKKGQMVPQSLIRDTEKHLEDLMNRKVIRESNSEWRNPIRALRKPNGDIRLVSNLIALNDIVEKDNYKLANIRDVIRATQGANYMTVFDLKEGFYSIEIEEKDKHKTAFEFNGKAYEWNSMVMGYKNSPQILQRIMDRVFRDLKGKGVEIYMDDIVVYSKSIEDHDKIVNEVLRRLSENNMKLNVNKIQFCQQEVKLLGVTLNGCEIVPSEIKKNEALEFPIPTCVSEVRRFLGMTGWFRDFIKNYAGLTINLTDSLKGKNNNWKWTKEMNAEFDNLKKVLRELGKLKIADYDKEFLLRTDASDLGMGAVLLQKNSKEEWVPVQWASKKFTPTEVRYGISEKEMYAVFWGVKKFEYELRGRKFKIETDHKALAEIRKKSDFNNARINRWVEKIQEFDFEIRYIPGDEMVVPDALSRVYTNKEDHKRRVIKERRDKQIEGKRKKHVKIIDGQEFWVFDDGKEQTMPPANERDKLIMDCHLQLSHRGRTSVYYEIRKQFYWPGVKDQIERVLKNCETCQKFNRKTSGGTDFVSTTRYLEKVGLDLIEFREEKAFIVVAIDYFTRRAWARVVESKHATAIVSLIKELCSQGKKPEEIITDNGKEFCNEQLRELCSTMNIEHRKVGVESHRSNGRVERIIRTLREGMLKSKEVEFKDKVYEAIETYNLSFHVGLGCTPIEAVNDDTGKVMLENSPQGRYARRFRRWYREKFKKNQIVRVAKRENLTGCSKYSKGRFLGMGKVIELCLGDSYIVRLENGRFVKKRHYDLKGIGVLNYG</sequence>
<dbReference type="Pfam" id="PF00078">
    <property type="entry name" value="RVT_1"/>
    <property type="match status" value="1"/>
</dbReference>
<dbReference type="PANTHER" id="PTHR37984">
    <property type="entry name" value="PROTEIN CBG26694"/>
    <property type="match status" value="1"/>
</dbReference>
<dbReference type="InterPro" id="IPR050951">
    <property type="entry name" value="Retrovirus_Pol_polyprotein"/>
</dbReference>
<dbReference type="PROSITE" id="PS50158">
    <property type="entry name" value="ZF_CCHC"/>
    <property type="match status" value="1"/>
</dbReference>
<dbReference type="InterPro" id="IPR041588">
    <property type="entry name" value="Integrase_H2C2"/>
</dbReference>
<dbReference type="GO" id="GO:0016787">
    <property type="term" value="F:hydrolase activity"/>
    <property type="evidence" value="ECO:0007669"/>
    <property type="project" value="UniProtKB-KW"/>
</dbReference>
<feature type="coiled-coil region" evidence="8">
    <location>
        <begin position="83"/>
        <end position="110"/>
    </location>
</feature>
<dbReference type="PROSITE" id="PS50994">
    <property type="entry name" value="INTEGRASE"/>
    <property type="match status" value="1"/>
</dbReference>
<evidence type="ECO:0000313" key="13">
    <source>
        <dbReference type="Proteomes" id="UP000034350"/>
    </source>
</evidence>
<proteinExistence type="predicted"/>
<dbReference type="GO" id="GO:0008270">
    <property type="term" value="F:zinc ion binding"/>
    <property type="evidence" value="ECO:0007669"/>
    <property type="project" value="UniProtKB-KW"/>
</dbReference>
<dbReference type="InterPro" id="IPR043128">
    <property type="entry name" value="Rev_trsase/Diguanyl_cyclase"/>
</dbReference>
<evidence type="ECO:0000259" key="10">
    <source>
        <dbReference type="PROSITE" id="PS50878"/>
    </source>
</evidence>
<evidence type="ECO:0000256" key="8">
    <source>
        <dbReference type="SAM" id="Coils"/>
    </source>
</evidence>
<organism evidence="12 13">
    <name type="scientific">Vairimorpha ceranae</name>
    <dbReference type="NCBI Taxonomy" id="40302"/>
    <lineage>
        <taxon>Eukaryota</taxon>
        <taxon>Fungi</taxon>
        <taxon>Fungi incertae sedis</taxon>
        <taxon>Microsporidia</taxon>
        <taxon>Nosematidae</taxon>
        <taxon>Vairimorpha</taxon>
    </lineage>
</organism>
<dbReference type="OrthoDB" id="2192994at2759"/>
<dbReference type="VEuPathDB" id="MicrosporidiaDB:NCER_101859"/>
<dbReference type="Pfam" id="PF17917">
    <property type="entry name" value="RT_RNaseH"/>
    <property type="match status" value="1"/>
</dbReference>
<evidence type="ECO:0000256" key="4">
    <source>
        <dbReference type="ARBA" id="ARBA00022759"/>
    </source>
</evidence>
<keyword evidence="5" id="KW-0378">Hydrolase</keyword>
<dbReference type="SUPFAM" id="SSF57756">
    <property type="entry name" value="Retrovirus zinc finger-like domains"/>
    <property type="match status" value="1"/>
</dbReference>
<dbReference type="InterPro" id="IPR041373">
    <property type="entry name" value="RT_RNaseH"/>
</dbReference>
<dbReference type="Proteomes" id="UP000034350">
    <property type="component" value="Unassembled WGS sequence"/>
</dbReference>
<dbReference type="InterPro" id="IPR036875">
    <property type="entry name" value="Znf_CCHC_sf"/>
</dbReference>
<dbReference type="SUPFAM" id="SSF56672">
    <property type="entry name" value="DNA/RNA polymerases"/>
    <property type="match status" value="1"/>
</dbReference>
<evidence type="ECO:0000259" key="11">
    <source>
        <dbReference type="PROSITE" id="PS50994"/>
    </source>
</evidence>
<dbReference type="CDD" id="cd09274">
    <property type="entry name" value="RNase_HI_RT_Ty3"/>
    <property type="match status" value="1"/>
</dbReference>
<dbReference type="PROSITE" id="PS50878">
    <property type="entry name" value="RT_POL"/>
    <property type="match status" value="1"/>
</dbReference>
<dbReference type="GO" id="GO:0003964">
    <property type="term" value="F:RNA-directed DNA polymerase activity"/>
    <property type="evidence" value="ECO:0007669"/>
    <property type="project" value="UniProtKB-KW"/>
</dbReference>
<dbReference type="FunFam" id="3.30.70.270:FF:000020">
    <property type="entry name" value="Transposon Tf2-6 polyprotein-like Protein"/>
    <property type="match status" value="1"/>
</dbReference>
<keyword evidence="1" id="KW-0808">Transferase</keyword>
<keyword evidence="4" id="KW-0255">Endonuclease</keyword>
<dbReference type="GO" id="GO:0004519">
    <property type="term" value="F:endonuclease activity"/>
    <property type="evidence" value="ECO:0007669"/>
    <property type="project" value="UniProtKB-KW"/>
</dbReference>
<dbReference type="Gene3D" id="3.10.10.10">
    <property type="entry name" value="HIV Type 1 Reverse Transcriptase, subunit A, domain 1"/>
    <property type="match status" value="1"/>
</dbReference>
<dbReference type="SUPFAM" id="SSF53098">
    <property type="entry name" value="Ribonuclease H-like"/>
    <property type="match status" value="1"/>
</dbReference>
<feature type="domain" description="Reverse transcriptase" evidence="10">
    <location>
        <begin position="268"/>
        <end position="447"/>
    </location>
</feature>
<dbReference type="VEuPathDB" id="MicrosporidiaDB:NCER_102583"/>
<feature type="non-terminal residue" evidence="12">
    <location>
        <position position="1018"/>
    </location>
</feature>
<keyword evidence="2" id="KW-0548">Nucleotidyltransferase</keyword>
<dbReference type="Gene3D" id="1.10.340.70">
    <property type="match status" value="1"/>
</dbReference>
<dbReference type="InterPro" id="IPR001878">
    <property type="entry name" value="Znf_CCHC"/>
</dbReference>
<evidence type="ECO:0000313" key="12">
    <source>
        <dbReference type="EMBL" id="KKO73772.1"/>
    </source>
</evidence>
<feature type="domain" description="CCHC-type" evidence="9">
    <location>
        <begin position="126"/>
        <end position="140"/>
    </location>
</feature>
<keyword evidence="13" id="KW-1185">Reference proteome</keyword>
<name>A0A0F9YLY5_9MICR</name>
<dbReference type="GO" id="GO:0003676">
    <property type="term" value="F:nucleic acid binding"/>
    <property type="evidence" value="ECO:0007669"/>
    <property type="project" value="InterPro"/>
</dbReference>
<dbReference type="VEuPathDB" id="MicrosporidiaDB:G9O61_00g009670"/>
<dbReference type="VEuPathDB" id="MicrosporidiaDB:NCER_102284"/>
<dbReference type="VEuPathDB" id="MicrosporidiaDB:AAJ76_2380003054"/>
<dbReference type="RefSeq" id="XP_024329514.1">
    <property type="nucleotide sequence ID" value="XM_024474737.1"/>
</dbReference>
<accession>A0A0F9YLY5</accession>
<dbReference type="Gene3D" id="3.10.20.370">
    <property type="match status" value="1"/>
</dbReference>
<dbReference type="SMR" id="A0A0F9YLY5"/>
<dbReference type="Gene3D" id="3.30.70.270">
    <property type="match status" value="2"/>
</dbReference>
<dbReference type="InterPro" id="IPR036397">
    <property type="entry name" value="RNaseH_sf"/>
</dbReference>
<dbReference type="Pfam" id="PF00665">
    <property type="entry name" value="rve"/>
    <property type="match status" value="1"/>
</dbReference>
<evidence type="ECO:0000256" key="6">
    <source>
        <dbReference type="ARBA" id="ARBA00022918"/>
    </source>
</evidence>
<dbReference type="CDD" id="cd01647">
    <property type="entry name" value="RT_LTR"/>
    <property type="match status" value="1"/>
</dbReference>
<evidence type="ECO:0000259" key="9">
    <source>
        <dbReference type="PROSITE" id="PS50158"/>
    </source>
</evidence>
<dbReference type="FunFam" id="3.10.20.370:FF:000001">
    <property type="entry name" value="Retrovirus-related Pol polyprotein from transposon 17.6-like protein"/>
    <property type="match status" value="1"/>
</dbReference>
<keyword evidence="7" id="KW-0862">Zinc</keyword>
<dbReference type="InterPro" id="IPR012337">
    <property type="entry name" value="RNaseH-like_sf"/>
</dbReference>
<dbReference type="Pfam" id="PF17921">
    <property type="entry name" value="Integrase_H2C2"/>
    <property type="match status" value="1"/>
</dbReference>
<keyword evidence="7" id="KW-0479">Metal-binding</keyword>
<dbReference type="GO" id="GO:0005634">
    <property type="term" value="C:nucleus"/>
    <property type="evidence" value="ECO:0007669"/>
    <property type="project" value="UniProtKB-ARBA"/>
</dbReference>
<dbReference type="VEuPathDB" id="MicrosporidiaDB:NCER_101970"/>
<keyword evidence="3" id="KW-0540">Nuclease</keyword>
<dbReference type="Gene3D" id="3.30.420.10">
    <property type="entry name" value="Ribonuclease H-like superfamily/Ribonuclease H"/>
    <property type="match status" value="1"/>
</dbReference>
<dbReference type="AlphaFoldDB" id="A0A0F9YLY5"/>
<evidence type="ECO:0000256" key="2">
    <source>
        <dbReference type="ARBA" id="ARBA00022695"/>
    </source>
</evidence>
<evidence type="ECO:0000256" key="3">
    <source>
        <dbReference type="ARBA" id="ARBA00022722"/>
    </source>
</evidence>
<dbReference type="GeneID" id="36319664"/>
<evidence type="ECO:0000256" key="5">
    <source>
        <dbReference type="ARBA" id="ARBA00022801"/>
    </source>
</evidence>
<evidence type="ECO:0000256" key="7">
    <source>
        <dbReference type="PROSITE-ProRule" id="PRU00047"/>
    </source>
</evidence>
<keyword evidence="7" id="KW-0863">Zinc-finger</keyword>
<dbReference type="PANTHER" id="PTHR37984:SF5">
    <property type="entry name" value="PROTEIN NYNRIN-LIKE"/>
    <property type="match status" value="1"/>
</dbReference>
<gene>
    <name evidence="12" type="ORF">AAJ76_2380003054</name>
</gene>
<reference evidence="12 13" key="1">
    <citation type="journal article" date="2015" name="Environ. Microbiol.">
        <title>Genome analyses suggest the presence of polyploidy and recent human-driven expansions in eight global populations of the honeybee pathogen Nosema ceranae.</title>
        <authorList>
            <person name="Pelin A."/>
            <person name="Selman M."/>
            <person name="Aris-Brosou S."/>
            <person name="Farinelli L."/>
            <person name="Corradi N."/>
        </authorList>
    </citation>
    <scope>NUCLEOTIDE SEQUENCE [LARGE SCALE GENOMIC DNA]</scope>
    <source>
        <strain evidence="12 13">PA08 1199</strain>
    </source>
</reference>
<dbReference type="InterPro" id="IPR000477">
    <property type="entry name" value="RT_dom"/>
</dbReference>
<comment type="caution">
    <text evidence="12">The sequence shown here is derived from an EMBL/GenBank/DDBJ whole genome shotgun (WGS) entry which is preliminary data.</text>
</comment>
<feature type="domain" description="Integrase catalytic" evidence="11">
    <location>
        <begin position="775"/>
        <end position="927"/>
    </location>
</feature>